<sequence>MGQVATLGAPPKLKGHDILRFCDNLVDVIRASHGAGTSPEYDERFLDFGSFTPSSILVLGIREASVNIQKSVKDFTVILLQTPFADSLPPLGDCAEVTKVDHLGPNERPYRTPSYWSPCMERYGENSGKSDDIWALGISLLGMMGELAPASSLSCPDRYQLTKAVARQFAELIEAPLGELAKTPLVIVIDALDECEGRRCQAFTIDKTRDRLQTRLRKDHLEGYSSVNLPQYDPTDGQDLQHACDAEMKEIEDKVERDSSAVVHLLCDNTTASKYYSYNWKGQLMDEIAPSVGKETHGTIDSQQPVLDAEWIVTWIKIHCPDAWEAAQKTSTNIIQVPATFFDTIDRVIDGRLSFRDQMVEHGQPEARFQLSKKLDWVAYRCSAPNQETLPVLAKDFDDTAYSPEIGPAPTPYTMTYVQTRRDTPGGQSVFTEASQSITLQLRFEALEVHEAGRRPQRELKAHTSGKNEANQR</sequence>
<gene>
    <name evidence="2" type="ORF">FNAPI_12022</name>
</gene>
<proteinExistence type="predicted"/>
<dbReference type="EMBL" id="JAAOAO010000591">
    <property type="protein sequence ID" value="KAF5535571.1"/>
    <property type="molecule type" value="Genomic_DNA"/>
</dbReference>
<keyword evidence="2" id="KW-0808">Transferase</keyword>
<feature type="region of interest" description="Disordered" evidence="1">
    <location>
        <begin position="451"/>
        <end position="473"/>
    </location>
</feature>
<evidence type="ECO:0000313" key="2">
    <source>
        <dbReference type="EMBL" id="KAF5535571.1"/>
    </source>
</evidence>
<name>A0A8H5IEY5_9HYPO</name>
<evidence type="ECO:0000313" key="3">
    <source>
        <dbReference type="Proteomes" id="UP000574317"/>
    </source>
</evidence>
<feature type="compositionally biased region" description="Basic and acidic residues" evidence="1">
    <location>
        <begin position="451"/>
        <end position="462"/>
    </location>
</feature>
<accession>A0A8H5IEY5</accession>
<reference evidence="2 3" key="1">
    <citation type="submission" date="2020-05" db="EMBL/GenBank/DDBJ databases">
        <title>Identification and distribution of gene clusters putatively required for synthesis of sphingolipid metabolism inhibitors in phylogenetically diverse species of the filamentous fungus Fusarium.</title>
        <authorList>
            <person name="Kim H.-S."/>
            <person name="Busman M."/>
            <person name="Brown D.W."/>
            <person name="Divon H."/>
            <person name="Uhlig S."/>
            <person name="Proctor R.H."/>
        </authorList>
    </citation>
    <scope>NUCLEOTIDE SEQUENCE [LARGE SCALE GENOMIC DNA]</scope>
    <source>
        <strain evidence="2 3">NRRL 25196</strain>
    </source>
</reference>
<protein>
    <submittedName>
        <fullName evidence="2">Kinase</fullName>
    </submittedName>
</protein>
<organism evidence="2 3">
    <name type="scientific">Fusarium napiforme</name>
    <dbReference type="NCBI Taxonomy" id="42672"/>
    <lineage>
        <taxon>Eukaryota</taxon>
        <taxon>Fungi</taxon>
        <taxon>Dikarya</taxon>
        <taxon>Ascomycota</taxon>
        <taxon>Pezizomycotina</taxon>
        <taxon>Sordariomycetes</taxon>
        <taxon>Hypocreomycetidae</taxon>
        <taxon>Hypocreales</taxon>
        <taxon>Nectriaceae</taxon>
        <taxon>Fusarium</taxon>
        <taxon>Fusarium fujikuroi species complex</taxon>
    </lineage>
</organism>
<keyword evidence="3" id="KW-1185">Reference proteome</keyword>
<dbReference type="Proteomes" id="UP000574317">
    <property type="component" value="Unassembled WGS sequence"/>
</dbReference>
<evidence type="ECO:0000256" key="1">
    <source>
        <dbReference type="SAM" id="MobiDB-lite"/>
    </source>
</evidence>
<comment type="caution">
    <text evidence="2">The sequence shown here is derived from an EMBL/GenBank/DDBJ whole genome shotgun (WGS) entry which is preliminary data.</text>
</comment>
<dbReference type="GO" id="GO:0016301">
    <property type="term" value="F:kinase activity"/>
    <property type="evidence" value="ECO:0007669"/>
    <property type="project" value="UniProtKB-KW"/>
</dbReference>
<dbReference type="AlphaFoldDB" id="A0A8H5IEY5"/>
<keyword evidence="2" id="KW-0418">Kinase</keyword>